<accession>A0A9X8CXJ8</accession>
<proteinExistence type="predicted"/>
<feature type="non-terminal residue" evidence="2">
    <location>
        <position position="1"/>
    </location>
</feature>
<dbReference type="Proteomes" id="UP000265619">
    <property type="component" value="Unassembled WGS sequence"/>
</dbReference>
<reference evidence="2 3" key="1">
    <citation type="submission" date="2018-09" db="EMBL/GenBank/DDBJ databases">
        <title>Acidovorax cavernicola nov. sp. isolated from Gruta de las Maravillas (Aracena, Spain).</title>
        <authorList>
            <person name="Jurado V."/>
            <person name="Gutierrez-Patricio S."/>
            <person name="Gonzalez-Pimentel J.L."/>
            <person name="Miller A.Z."/>
            <person name="Laiz L."/>
            <person name="Saiz-Jimenez C."/>
        </authorList>
    </citation>
    <scope>NUCLEOTIDE SEQUENCE [LARGE SCALE GENOMIC DNA]</scope>
    <source>
        <strain evidence="2 3">1011MAR4D40.2</strain>
    </source>
</reference>
<evidence type="ECO:0000313" key="2">
    <source>
        <dbReference type="EMBL" id="RIX68422.1"/>
    </source>
</evidence>
<organism evidence="2 3">
    <name type="scientific">Acidovorax cavernicola</name>
    <dbReference type="NCBI Taxonomy" id="1675792"/>
    <lineage>
        <taxon>Bacteria</taxon>
        <taxon>Pseudomonadati</taxon>
        <taxon>Pseudomonadota</taxon>
        <taxon>Betaproteobacteria</taxon>
        <taxon>Burkholderiales</taxon>
        <taxon>Comamonadaceae</taxon>
        <taxon>Acidovorax</taxon>
    </lineage>
</organism>
<feature type="region of interest" description="Disordered" evidence="1">
    <location>
        <begin position="1"/>
        <end position="27"/>
    </location>
</feature>
<gene>
    <name evidence="2" type="ORF">D3H34_33560</name>
</gene>
<sequence length="27" mass="2917">VSACVIDRAPRKNPQPSDHAPVMVTLD</sequence>
<dbReference type="EMBL" id="QXMN01000347">
    <property type="protein sequence ID" value="RIX68422.1"/>
    <property type="molecule type" value="Genomic_DNA"/>
</dbReference>
<comment type="caution">
    <text evidence="2">The sequence shown here is derived from an EMBL/GenBank/DDBJ whole genome shotgun (WGS) entry which is preliminary data.</text>
</comment>
<evidence type="ECO:0000313" key="3">
    <source>
        <dbReference type="Proteomes" id="UP000265619"/>
    </source>
</evidence>
<protein>
    <submittedName>
        <fullName evidence="2">Exodeoxyribonuclease III</fullName>
    </submittedName>
</protein>
<dbReference type="InterPro" id="IPR036691">
    <property type="entry name" value="Endo/exonu/phosph_ase_sf"/>
</dbReference>
<evidence type="ECO:0000256" key="1">
    <source>
        <dbReference type="SAM" id="MobiDB-lite"/>
    </source>
</evidence>
<dbReference type="AlphaFoldDB" id="A0A9X8CXJ8"/>
<dbReference type="SUPFAM" id="SSF56219">
    <property type="entry name" value="DNase I-like"/>
    <property type="match status" value="1"/>
</dbReference>
<keyword evidence="3" id="KW-1185">Reference proteome</keyword>
<name>A0A9X8CXJ8_9BURK</name>